<feature type="transmembrane region" description="Helical" evidence="8">
    <location>
        <begin position="260"/>
        <end position="282"/>
    </location>
</feature>
<feature type="transmembrane region" description="Helical" evidence="8">
    <location>
        <begin position="349"/>
        <end position="367"/>
    </location>
</feature>
<dbReference type="Proteomes" id="UP001498771">
    <property type="component" value="Unassembled WGS sequence"/>
</dbReference>
<comment type="subcellular location">
    <subcellularLocation>
        <location evidence="1">Membrane</location>
        <topology evidence="1">Multi-pass membrane protein</topology>
    </subcellularLocation>
</comment>
<feature type="transmembrane region" description="Helical" evidence="8">
    <location>
        <begin position="117"/>
        <end position="138"/>
    </location>
</feature>
<dbReference type="Gene3D" id="1.20.1720.10">
    <property type="entry name" value="Multidrug resistance protein D"/>
    <property type="match status" value="1"/>
</dbReference>
<organism evidence="10 11">
    <name type="scientific">Myxozyma melibiosi</name>
    <dbReference type="NCBI Taxonomy" id="54550"/>
    <lineage>
        <taxon>Eukaryota</taxon>
        <taxon>Fungi</taxon>
        <taxon>Dikarya</taxon>
        <taxon>Ascomycota</taxon>
        <taxon>Saccharomycotina</taxon>
        <taxon>Lipomycetes</taxon>
        <taxon>Lipomycetales</taxon>
        <taxon>Lipomycetaceae</taxon>
        <taxon>Myxozyma</taxon>
    </lineage>
</organism>
<feature type="transmembrane region" description="Helical" evidence="8">
    <location>
        <begin position="294"/>
        <end position="315"/>
    </location>
</feature>
<dbReference type="RefSeq" id="XP_064769651.1">
    <property type="nucleotide sequence ID" value="XM_064910354.1"/>
</dbReference>
<dbReference type="EMBL" id="JBBJBU010000002">
    <property type="protein sequence ID" value="KAK7206618.1"/>
    <property type="molecule type" value="Genomic_DNA"/>
</dbReference>
<feature type="transmembrane region" description="Helical" evidence="8">
    <location>
        <begin position="373"/>
        <end position="393"/>
    </location>
</feature>
<comment type="caution">
    <text evidence="10">The sequence shown here is derived from an EMBL/GenBank/DDBJ whole genome shotgun (WGS) entry which is preliminary data.</text>
</comment>
<evidence type="ECO:0000256" key="3">
    <source>
        <dbReference type="ARBA" id="ARBA00022692"/>
    </source>
</evidence>
<dbReference type="Gene3D" id="1.20.1250.20">
    <property type="entry name" value="MFS general substrate transporter like domains"/>
    <property type="match status" value="1"/>
</dbReference>
<evidence type="ECO:0000259" key="9">
    <source>
        <dbReference type="PROSITE" id="PS50850"/>
    </source>
</evidence>
<dbReference type="InterPro" id="IPR011701">
    <property type="entry name" value="MFS"/>
</dbReference>
<keyword evidence="2" id="KW-0813">Transport</keyword>
<feature type="transmembrane region" description="Helical" evidence="8">
    <location>
        <begin position="173"/>
        <end position="196"/>
    </location>
</feature>
<feature type="compositionally biased region" description="Basic and acidic residues" evidence="7">
    <location>
        <begin position="498"/>
        <end position="512"/>
    </location>
</feature>
<evidence type="ECO:0000313" key="10">
    <source>
        <dbReference type="EMBL" id="KAK7206618.1"/>
    </source>
</evidence>
<dbReference type="PANTHER" id="PTHR23502:SF51">
    <property type="entry name" value="QUINIDINE RESISTANCE PROTEIN 1-RELATED"/>
    <property type="match status" value="1"/>
</dbReference>
<evidence type="ECO:0000313" key="11">
    <source>
        <dbReference type="Proteomes" id="UP001498771"/>
    </source>
</evidence>
<evidence type="ECO:0000256" key="8">
    <source>
        <dbReference type="SAM" id="Phobius"/>
    </source>
</evidence>
<feature type="region of interest" description="Disordered" evidence="7">
    <location>
        <begin position="472"/>
        <end position="512"/>
    </location>
</feature>
<evidence type="ECO:0000256" key="6">
    <source>
        <dbReference type="ARBA" id="ARBA00038347"/>
    </source>
</evidence>
<keyword evidence="11" id="KW-1185">Reference proteome</keyword>
<keyword evidence="3 8" id="KW-0812">Transmembrane</keyword>
<feature type="transmembrane region" description="Helical" evidence="8">
    <location>
        <begin position="88"/>
        <end position="105"/>
    </location>
</feature>
<name>A0ABR1F9U2_9ASCO</name>
<proteinExistence type="inferred from homology"/>
<feature type="transmembrane region" description="Helical" evidence="8">
    <location>
        <begin position="145"/>
        <end position="167"/>
    </location>
</feature>
<sequence>MEGDKEEQPPYSIYVGGERLALVIVAGIAVFMSSFTVSTYFPELPQIARELGVSNEKINITVTVYFIMQGLTPMLWCSLADSIGRRPVYIATYTVFLIANIAISVTDSYASLMILRMLQATGSAASVSIGAGTVADVVDRESRGLYLGIVVSMSMVAPAIAPVLSGVLSVSSYGWRTIFLFLLALGFAELMVILVWMPETGRNIVGNGTVAPKKWYSKPLIDIIKKKEWPPEKEQRSTLAPPRPMQNPLKSFLIITQKDVCVTLLMCGIFYAIYCGVTVGASSNFAEVYNLPTLKVGLCFLPLGCGSASGSVLSGRIMDYDYRKKAAELGYNLNQNDNFPLEHTRLKRLRYYIVPFFGAMIAFGWTFRSSISLAVPLVMIYFVGFGFMSIYTLTQVLITDLYPNQAVSINATNNLVRCWLAAVSAAVVSIIKARIGIAWTYTLLALLCFAGAPFLFAELKWGPQWRRERNAKARMAEEEKEAAEERALSAEDVNQVPDKQDDVDGSDEKGAK</sequence>
<dbReference type="InterPro" id="IPR020846">
    <property type="entry name" value="MFS_dom"/>
</dbReference>
<feature type="transmembrane region" description="Helical" evidence="8">
    <location>
        <begin position="437"/>
        <end position="457"/>
    </location>
</feature>
<dbReference type="InterPro" id="IPR036259">
    <property type="entry name" value="MFS_trans_sf"/>
</dbReference>
<evidence type="ECO:0000256" key="4">
    <source>
        <dbReference type="ARBA" id="ARBA00022989"/>
    </source>
</evidence>
<feature type="transmembrane region" description="Helical" evidence="8">
    <location>
        <begin position="58"/>
        <end position="76"/>
    </location>
</feature>
<evidence type="ECO:0000256" key="1">
    <source>
        <dbReference type="ARBA" id="ARBA00004141"/>
    </source>
</evidence>
<keyword evidence="5 8" id="KW-0472">Membrane</keyword>
<accession>A0ABR1F9U2</accession>
<feature type="transmembrane region" description="Helical" evidence="8">
    <location>
        <begin position="20"/>
        <end position="38"/>
    </location>
</feature>
<feature type="transmembrane region" description="Helical" evidence="8">
    <location>
        <begin position="414"/>
        <end position="431"/>
    </location>
</feature>
<dbReference type="Pfam" id="PF07690">
    <property type="entry name" value="MFS_1"/>
    <property type="match status" value="1"/>
</dbReference>
<gene>
    <name evidence="10" type="ORF">BZA70DRAFT_235846</name>
</gene>
<dbReference type="SUPFAM" id="SSF103473">
    <property type="entry name" value="MFS general substrate transporter"/>
    <property type="match status" value="1"/>
</dbReference>
<reference evidence="10 11" key="1">
    <citation type="submission" date="2024-03" db="EMBL/GenBank/DDBJ databases">
        <title>Genome-scale model development and genomic sequencing of the oleaginous clade Lipomyces.</title>
        <authorList>
            <consortium name="Lawrence Berkeley National Laboratory"/>
            <person name="Czajka J.J."/>
            <person name="Han Y."/>
            <person name="Kim J."/>
            <person name="Mondo S.J."/>
            <person name="Hofstad B.A."/>
            <person name="Robles A."/>
            <person name="Haridas S."/>
            <person name="Riley R."/>
            <person name="LaButti K."/>
            <person name="Pangilinan J."/>
            <person name="Andreopoulos W."/>
            <person name="Lipzen A."/>
            <person name="Yan J."/>
            <person name="Wang M."/>
            <person name="Ng V."/>
            <person name="Grigoriev I.V."/>
            <person name="Spatafora J.W."/>
            <person name="Magnuson J.K."/>
            <person name="Baker S.E."/>
            <person name="Pomraning K.R."/>
        </authorList>
    </citation>
    <scope>NUCLEOTIDE SEQUENCE [LARGE SCALE GENOMIC DNA]</scope>
    <source>
        <strain evidence="10 11">Phaff 52-87</strain>
    </source>
</reference>
<protein>
    <submittedName>
        <fullName evidence="10">Major facilitator superfamily domain-containing protein</fullName>
    </submittedName>
</protein>
<evidence type="ECO:0000256" key="5">
    <source>
        <dbReference type="ARBA" id="ARBA00023136"/>
    </source>
</evidence>
<evidence type="ECO:0000256" key="2">
    <source>
        <dbReference type="ARBA" id="ARBA00022448"/>
    </source>
</evidence>
<feature type="compositionally biased region" description="Basic and acidic residues" evidence="7">
    <location>
        <begin position="472"/>
        <end position="489"/>
    </location>
</feature>
<dbReference type="GeneID" id="90035866"/>
<dbReference type="PROSITE" id="PS50850">
    <property type="entry name" value="MFS"/>
    <property type="match status" value="1"/>
</dbReference>
<dbReference type="PANTHER" id="PTHR23502">
    <property type="entry name" value="MAJOR FACILITATOR SUPERFAMILY"/>
    <property type="match status" value="1"/>
</dbReference>
<feature type="domain" description="Major facilitator superfamily (MFS) profile" evidence="9">
    <location>
        <begin position="22"/>
        <end position="460"/>
    </location>
</feature>
<comment type="similarity">
    <text evidence="6">Belongs to the major facilitator superfamily. CAR1 family.</text>
</comment>
<evidence type="ECO:0000256" key="7">
    <source>
        <dbReference type="SAM" id="MobiDB-lite"/>
    </source>
</evidence>
<keyword evidence="4 8" id="KW-1133">Transmembrane helix</keyword>